<dbReference type="InterPro" id="IPR019561">
    <property type="entry name" value="Translocon_Sec61/SecY_plug_dom"/>
</dbReference>
<dbReference type="STRING" id="93625.A0A409WDI1"/>
<name>A0A409WDI1_PSICY</name>
<sequence length="82" mass="8792">MGLTVTVTGVAIRKDFGLGIVTACPSHPLLVTEMIRLQMCLQVPLYGNMSSDSSNPLSWMRVILASNRGTLMQLGITAIITS</sequence>
<dbReference type="AlphaFoldDB" id="A0A409WDI1"/>
<reference evidence="2 3" key="1">
    <citation type="journal article" date="2018" name="Evol. Lett.">
        <title>Horizontal gene cluster transfer increased hallucinogenic mushroom diversity.</title>
        <authorList>
            <person name="Reynolds H.T."/>
            <person name="Vijayakumar V."/>
            <person name="Gluck-Thaler E."/>
            <person name="Korotkin H.B."/>
            <person name="Matheny P.B."/>
            <person name="Slot J.C."/>
        </authorList>
    </citation>
    <scope>NUCLEOTIDE SEQUENCE [LARGE SCALE GENOMIC DNA]</scope>
    <source>
        <strain evidence="2 3">2631</strain>
    </source>
</reference>
<dbReference type="Gene3D" id="1.10.3370.10">
    <property type="entry name" value="SecY subunit domain"/>
    <property type="match status" value="1"/>
</dbReference>
<evidence type="ECO:0000313" key="3">
    <source>
        <dbReference type="Proteomes" id="UP000283269"/>
    </source>
</evidence>
<protein>
    <recommendedName>
        <fullName evidence="1">Translocon Sec61/SecY plug domain-containing protein</fullName>
    </recommendedName>
</protein>
<comment type="caution">
    <text evidence="2">The sequence shown here is derived from an EMBL/GenBank/DDBJ whole genome shotgun (WGS) entry which is preliminary data.</text>
</comment>
<evidence type="ECO:0000313" key="2">
    <source>
        <dbReference type="EMBL" id="PPQ76520.1"/>
    </source>
</evidence>
<dbReference type="EMBL" id="NHYD01003500">
    <property type="protein sequence ID" value="PPQ76520.1"/>
    <property type="molecule type" value="Genomic_DNA"/>
</dbReference>
<gene>
    <name evidence="2" type="ORF">CVT25_007421</name>
</gene>
<proteinExistence type="predicted"/>
<keyword evidence="3" id="KW-1185">Reference proteome</keyword>
<accession>A0A409WDI1</accession>
<dbReference type="InParanoid" id="A0A409WDI1"/>
<dbReference type="OrthoDB" id="3010309at2759"/>
<dbReference type="Pfam" id="PF10559">
    <property type="entry name" value="Plug_translocon"/>
    <property type="match status" value="1"/>
</dbReference>
<dbReference type="SUPFAM" id="SSF103491">
    <property type="entry name" value="Preprotein translocase SecY subunit"/>
    <property type="match status" value="1"/>
</dbReference>
<feature type="domain" description="Translocon Sec61/SecY plug" evidence="1">
    <location>
        <begin position="42"/>
        <end position="69"/>
    </location>
</feature>
<evidence type="ECO:0000259" key="1">
    <source>
        <dbReference type="Pfam" id="PF10559"/>
    </source>
</evidence>
<dbReference type="Proteomes" id="UP000283269">
    <property type="component" value="Unassembled WGS sequence"/>
</dbReference>
<dbReference type="InterPro" id="IPR023201">
    <property type="entry name" value="SecY_dom_sf"/>
</dbReference>
<organism evidence="2 3">
    <name type="scientific">Psilocybe cyanescens</name>
    <dbReference type="NCBI Taxonomy" id="93625"/>
    <lineage>
        <taxon>Eukaryota</taxon>
        <taxon>Fungi</taxon>
        <taxon>Dikarya</taxon>
        <taxon>Basidiomycota</taxon>
        <taxon>Agaricomycotina</taxon>
        <taxon>Agaricomycetes</taxon>
        <taxon>Agaricomycetidae</taxon>
        <taxon>Agaricales</taxon>
        <taxon>Agaricineae</taxon>
        <taxon>Strophariaceae</taxon>
        <taxon>Psilocybe</taxon>
    </lineage>
</organism>